<evidence type="ECO:0000313" key="2">
    <source>
        <dbReference type="Proteomes" id="UP000722989"/>
    </source>
</evidence>
<dbReference type="RefSeq" id="WP_167925740.1">
    <property type="nucleotide sequence ID" value="NZ_JAATVY010000008.1"/>
</dbReference>
<dbReference type="EMBL" id="JAATVY010000008">
    <property type="protein sequence ID" value="NJC70839.1"/>
    <property type="molecule type" value="Genomic_DNA"/>
</dbReference>
<evidence type="ECO:0000313" key="1">
    <source>
        <dbReference type="EMBL" id="NJC70839.1"/>
    </source>
</evidence>
<protein>
    <submittedName>
        <fullName evidence="1">Uncharacterized protein</fullName>
    </submittedName>
</protein>
<dbReference type="Proteomes" id="UP000722989">
    <property type="component" value="Unassembled WGS sequence"/>
</dbReference>
<gene>
    <name evidence="1" type="ORF">HC031_14095</name>
</gene>
<proteinExistence type="predicted"/>
<comment type="caution">
    <text evidence="1">The sequence shown here is derived from an EMBL/GenBank/DDBJ whole genome shotgun (WGS) entry which is preliminary data.</text>
</comment>
<sequence length="55" mass="6113">MAKNDSRQHLELRISIPLMGDNDEQRAIVADHILRAITHALRQVIAILTATTGSH</sequence>
<reference evidence="1 2" key="1">
    <citation type="submission" date="2020-03" db="EMBL/GenBank/DDBJ databases">
        <title>WGS of the type strain of Planosporangium spp.</title>
        <authorList>
            <person name="Thawai C."/>
        </authorList>
    </citation>
    <scope>NUCLEOTIDE SEQUENCE [LARGE SCALE GENOMIC DNA]</scope>
    <source>
        <strain evidence="1 2">TBRC 5610</strain>
    </source>
</reference>
<accession>A0ABX0Y033</accession>
<keyword evidence="2" id="KW-1185">Reference proteome</keyword>
<organism evidence="1 2">
    <name type="scientific">Planosporangium thailandense</name>
    <dbReference type="NCBI Taxonomy" id="765197"/>
    <lineage>
        <taxon>Bacteria</taxon>
        <taxon>Bacillati</taxon>
        <taxon>Actinomycetota</taxon>
        <taxon>Actinomycetes</taxon>
        <taxon>Micromonosporales</taxon>
        <taxon>Micromonosporaceae</taxon>
        <taxon>Planosporangium</taxon>
    </lineage>
</organism>
<name>A0ABX0Y033_9ACTN</name>